<sequence length="514" mass="56101">MPEPSTETRAVSNGTGVSSNAGNGQRNALNDFVHPMGVEAYRKTAKDLIDWICDYYARVESLPVRSEAEPGYLPPMLPTEAPDAPESADAVLSDIQSKIMPGLTHWQSPNFFAYFPANSSFPAMLGDMLSGALSVMGFLWSGSPAATELETVVLDWLAKLLNLPACFLAFGPDMKLGKGGGIIQGTASETVLVALLAAQARAMASRPAEDRQYLVCYSSDQAHSSIKKACMVAGTPHCRLIPARPELDYALDPDDLTAAIDADLAAGLIPFYLVGTIGTTSSCAVDPIAKLGAIARRHDMWFHIDAAFAGVTAMLPEMQHYFQGLELADSFNTNAHKWLLTNFDCSCMWVQDADPLKAALSLTPAFLRAKGNAYDYKDWQIPLGRRFRSLKLFFMLRMYGKQKLQEYLRHHIALGDLVADLVRHDSRFEIVTPPRFALTCFCLKAQTGKETAALVDAVNRSGKAFMITTELSGRCVARFAIGGAQTQERHIRAAWQLISQLADKVLAETEGARP</sequence>
<comment type="caution">
    <text evidence="8">The sequence shown here is derived from an EMBL/GenBank/DDBJ whole genome shotgun (WGS) entry which is preliminary data.</text>
</comment>
<evidence type="ECO:0000256" key="7">
    <source>
        <dbReference type="SAM" id="MobiDB-lite"/>
    </source>
</evidence>
<name>A0ABP1FRN5_9CHLO</name>
<proteinExistence type="inferred from homology"/>
<dbReference type="Gene3D" id="1.20.1340.10">
    <property type="entry name" value="dopa decarboxylase, N-terminal domain"/>
    <property type="match status" value="1"/>
</dbReference>
<dbReference type="InterPro" id="IPR015422">
    <property type="entry name" value="PyrdxlP-dep_Trfase_small"/>
</dbReference>
<keyword evidence="5 6" id="KW-0456">Lyase</keyword>
<evidence type="ECO:0000256" key="4">
    <source>
        <dbReference type="ARBA" id="ARBA00022898"/>
    </source>
</evidence>
<evidence type="ECO:0000256" key="2">
    <source>
        <dbReference type="ARBA" id="ARBA00009533"/>
    </source>
</evidence>
<evidence type="ECO:0000256" key="1">
    <source>
        <dbReference type="ARBA" id="ARBA00001933"/>
    </source>
</evidence>
<protein>
    <submittedName>
        <fullName evidence="8">G4059 protein</fullName>
    </submittedName>
</protein>
<dbReference type="InterPro" id="IPR002129">
    <property type="entry name" value="PyrdxlP-dep_de-COase"/>
</dbReference>
<feature type="region of interest" description="Disordered" evidence="7">
    <location>
        <begin position="1"/>
        <end position="26"/>
    </location>
</feature>
<dbReference type="PRINTS" id="PR00800">
    <property type="entry name" value="YHDCRBOXLASE"/>
</dbReference>
<organism evidence="8 9">
    <name type="scientific">Coccomyxa viridis</name>
    <dbReference type="NCBI Taxonomy" id="1274662"/>
    <lineage>
        <taxon>Eukaryota</taxon>
        <taxon>Viridiplantae</taxon>
        <taxon>Chlorophyta</taxon>
        <taxon>core chlorophytes</taxon>
        <taxon>Trebouxiophyceae</taxon>
        <taxon>Trebouxiophyceae incertae sedis</taxon>
        <taxon>Coccomyxaceae</taxon>
        <taxon>Coccomyxa</taxon>
    </lineage>
</organism>
<evidence type="ECO:0000313" key="8">
    <source>
        <dbReference type="EMBL" id="CAL5221804.1"/>
    </source>
</evidence>
<gene>
    <name evidence="8" type="primary">g4059</name>
    <name evidence="8" type="ORF">VP750_LOCUS3463</name>
</gene>
<dbReference type="InterPro" id="IPR015424">
    <property type="entry name" value="PyrdxlP-dep_Trfase"/>
</dbReference>
<reference evidence="8 9" key="1">
    <citation type="submission" date="2024-06" db="EMBL/GenBank/DDBJ databases">
        <authorList>
            <person name="Kraege A."/>
            <person name="Thomma B."/>
        </authorList>
    </citation>
    <scope>NUCLEOTIDE SEQUENCE [LARGE SCALE GENOMIC DNA]</scope>
</reference>
<dbReference type="SUPFAM" id="SSF53383">
    <property type="entry name" value="PLP-dependent transferases"/>
    <property type="match status" value="1"/>
</dbReference>
<accession>A0ABP1FRN5</accession>
<evidence type="ECO:0000256" key="6">
    <source>
        <dbReference type="RuleBase" id="RU000382"/>
    </source>
</evidence>
<keyword evidence="9" id="KW-1185">Reference proteome</keyword>
<evidence type="ECO:0000313" key="9">
    <source>
        <dbReference type="Proteomes" id="UP001497392"/>
    </source>
</evidence>
<dbReference type="Proteomes" id="UP001497392">
    <property type="component" value="Unassembled WGS sequence"/>
</dbReference>
<dbReference type="PANTHER" id="PTHR11999:SF70">
    <property type="entry name" value="MIP05841P"/>
    <property type="match status" value="1"/>
</dbReference>
<dbReference type="Gene3D" id="3.40.640.10">
    <property type="entry name" value="Type I PLP-dependent aspartate aminotransferase-like (Major domain)"/>
    <property type="match status" value="1"/>
</dbReference>
<dbReference type="EMBL" id="CAXHTA020000005">
    <property type="protein sequence ID" value="CAL5221804.1"/>
    <property type="molecule type" value="Genomic_DNA"/>
</dbReference>
<keyword evidence="3" id="KW-0210">Decarboxylase</keyword>
<dbReference type="Pfam" id="PF00282">
    <property type="entry name" value="Pyridoxal_deC"/>
    <property type="match status" value="1"/>
</dbReference>
<evidence type="ECO:0000256" key="3">
    <source>
        <dbReference type="ARBA" id="ARBA00022793"/>
    </source>
</evidence>
<dbReference type="InterPro" id="IPR015421">
    <property type="entry name" value="PyrdxlP-dep_Trfase_major"/>
</dbReference>
<evidence type="ECO:0000256" key="5">
    <source>
        <dbReference type="ARBA" id="ARBA00023239"/>
    </source>
</evidence>
<comment type="similarity">
    <text evidence="2 6">Belongs to the group II decarboxylase family.</text>
</comment>
<dbReference type="PANTHER" id="PTHR11999">
    <property type="entry name" value="GROUP II PYRIDOXAL-5-PHOSPHATE DECARBOXYLASE"/>
    <property type="match status" value="1"/>
</dbReference>
<dbReference type="Gene3D" id="3.90.1150.10">
    <property type="entry name" value="Aspartate Aminotransferase, domain 1"/>
    <property type="match status" value="1"/>
</dbReference>
<dbReference type="InterPro" id="IPR010977">
    <property type="entry name" value="Aromatic_deC"/>
</dbReference>
<comment type="cofactor">
    <cofactor evidence="1 6">
        <name>pyridoxal 5'-phosphate</name>
        <dbReference type="ChEBI" id="CHEBI:597326"/>
    </cofactor>
</comment>
<keyword evidence="4 6" id="KW-0663">Pyridoxal phosphate</keyword>